<keyword evidence="7 8" id="KW-0472">Membrane</keyword>
<keyword evidence="3 8" id="KW-0813">Transport</keyword>
<evidence type="ECO:0000256" key="1">
    <source>
        <dbReference type="ARBA" id="ARBA00004651"/>
    </source>
</evidence>
<keyword evidence="6 8" id="KW-1133">Transmembrane helix</keyword>
<sequence length="522" mass="55607">MAVAISLTLLPILVIVLLMTWKRIAADLSGMVGWVLVVLVAVLYFNTNVEASLRASLAGVVSSFPVSLMVLASILQITFMETTGALRRIAVFVKTLAPQDKAVQIMLLNVGAGTLLVSIGATPVSILPPILISLGYSTFVAVALPAIGFDALCTYALLGAPLVVFADLTGTPLVQSAQVFSKFLPIISTMIGFAMLWIVGRMALIKEGFIPCIIAGLTNGGVALAISYIPAFSTGVVLTGVIAGFCTILMMLLYLKLTGKPIIDPSVLSREDQAIEKEMSLTKALSPWLILCTILIVTNFYPPIFDYLFKKLDMPLSIIPGQVIKTRMVWNAYTWVLVSTLLASIWLKPSAKAVGDTFSKWLKRAPRPTFSAAIFFAIAFVMNNSGMQPVDGTWKIVDPASNMISILAQASASAFGNLYPFISGYLGLFGGFVSGSEASTIAMFTKYHMLTSKLLHVDPLIVIAATAIGGGLASVISPAKLQNAAATIDALGIESEVIKTAFVLSFLLTLVTAMLSLLFAYI</sequence>
<dbReference type="AlphaFoldDB" id="A0A6I3SBM9"/>
<feature type="transmembrane region" description="Helical" evidence="8">
    <location>
        <begin position="57"/>
        <end position="79"/>
    </location>
</feature>
<comment type="subcellular location">
    <subcellularLocation>
        <location evidence="1 8">Cell membrane</location>
        <topology evidence="1 8">Multi-pass membrane protein</topology>
    </subcellularLocation>
</comment>
<accession>A0A6I3SBM9</accession>
<gene>
    <name evidence="9" type="ORF">GJ688_00790</name>
</gene>
<dbReference type="Proteomes" id="UP000430670">
    <property type="component" value="Unassembled WGS sequence"/>
</dbReference>
<feature type="transmembrane region" description="Helical" evidence="8">
    <location>
        <begin position="288"/>
        <end position="309"/>
    </location>
</feature>
<keyword evidence="5 8" id="KW-0812">Transmembrane</keyword>
<evidence type="ECO:0000313" key="10">
    <source>
        <dbReference type="Proteomes" id="UP000430670"/>
    </source>
</evidence>
<evidence type="ECO:0000256" key="8">
    <source>
        <dbReference type="RuleBase" id="RU365092"/>
    </source>
</evidence>
<dbReference type="PANTHER" id="PTHR30003">
    <property type="entry name" value="L-LACTATE PERMEASE"/>
    <property type="match status" value="1"/>
</dbReference>
<evidence type="ECO:0000313" key="9">
    <source>
        <dbReference type="EMBL" id="MTV47513.1"/>
    </source>
</evidence>
<dbReference type="Pfam" id="PF02652">
    <property type="entry name" value="Lactate_perm"/>
    <property type="match status" value="1"/>
</dbReference>
<evidence type="ECO:0000256" key="7">
    <source>
        <dbReference type="ARBA" id="ARBA00023136"/>
    </source>
</evidence>
<comment type="function">
    <text evidence="8">Uptake of L-lactate across the membrane. Can also transport D-lactate and glycolate.</text>
</comment>
<reference evidence="9 10" key="1">
    <citation type="submission" date="2019-11" db="EMBL/GenBank/DDBJ databases">
        <title>Whole-genome sequence of a the green, strictly anaerobic photosynthetic bacterium Heliobacillus mobilis DSM 6151.</title>
        <authorList>
            <person name="Kyndt J.A."/>
            <person name="Meyer T.E."/>
        </authorList>
    </citation>
    <scope>NUCLEOTIDE SEQUENCE [LARGE SCALE GENOMIC DNA]</scope>
    <source>
        <strain evidence="9 10">DSM 6151</strain>
    </source>
</reference>
<feature type="transmembrane region" description="Helical" evidence="8">
    <location>
        <begin position="454"/>
        <end position="477"/>
    </location>
</feature>
<organism evidence="9 10">
    <name type="scientific">Heliobacterium mobile</name>
    <name type="common">Heliobacillus mobilis</name>
    <dbReference type="NCBI Taxonomy" id="28064"/>
    <lineage>
        <taxon>Bacteria</taxon>
        <taxon>Bacillati</taxon>
        <taxon>Bacillota</taxon>
        <taxon>Clostridia</taxon>
        <taxon>Eubacteriales</taxon>
        <taxon>Heliobacteriaceae</taxon>
        <taxon>Heliobacterium</taxon>
    </lineage>
</organism>
<dbReference type="InterPro" id="IPR003804">
    <property type="entry name" value="Lactate_perm"/>
</dbReference>
<dbReference type="RefSeq" id="WP_155474628.1">
    <property type="nucleotide sequence ID" value="NZ_WNKU01000001.1"/>
</dbReference>
<dbReference type="PANTHER" id="PTHR30003:SF2">
    <property type="entry name" value="L-LACTATE PERMEASE"/>
    <property type="match status" value="1"/>
</dbReference>
<dbReference type="GO" id="GO:0005886">
    <property type="term" value="C:plasma membrane"/>
    <property type="evidence" value="ECO:0007669"/>
    <property type="project" value="UniProtKB-SubCell"/>
</dbReference>
<dbReference type="GO" id="GO:0015295">
    <property type="term" value="F:solute:proton symporter activity"/>
    <property type="evidence" value="ECO:0007669"/>
    <property type="project" value="TreeGrafter"/>
</dbReference>
<dbReference type="OrthoDB" id="9761056at2"/>
<feature type="transmembrane region" description="Helical" evidence="8">
    <location>
        <begin position="368"/>
        <end position="386"/>
    </location>
</feature>
<dbReference type="GO" id="GO:0015129">
    <property type="term" value="F:lactate transmembrane transporter activity"/>
    <property type="evidence" value="ECO:0007669"/>
    <property type="project" value="UniProtKB-UniRule"/>
</dbReference>
<keyword evidence="4 8" id="KW-1003">Cell membrane</keyword>
<feature type="transmembrane region" description="Helical" evidence="8">
    <location>
        <begin position="105"/>
        <end position="127"/>
    </location>
</feature>
<keyword evidence="10" id="KW-1185">Reference proteome</keyword>
<feature type="transmembrane region" description="Helical" evidence="8">
    <location>
        <begin position="329"/>
        <end position="347"/>
    </location>
</feature>
<name>A0A6I3SBM9_HELMO</name>
<feature type="transmembrane region" description="Helical" evidence="8">
    <location>
        <begin position="139"/>
        <end position="163"/>
    </location>
</feature>
<feature type="transmembrane region" description="Helical" evidence="8">
    <location>
        <begin position="406"/>
        <end position="433"/>
    </location>
</feature>
<evidence type="ECO:0000256" key="2">
    <source>
        <dbReference type="ARBA" id="ARBA00010100"/>
    </source>
</evidence>
<protein>
    <recommendedName>
        <fullName evidence="8">L-lactate permease</fullName>
    </recommendedName>
</protein>
<comment type="caution">
    <text evidence="9">The sequence shown here is derived from an EMBL/GenBank/DDBJ whole genome shotgun (WGS) entry which is preliminary data.</text>
</comment>
<feature type="transmembrane region" description="Helical" evidence="8">
    <location>
        <begin position="28"/>
        <end position="45"/>
    </location>
</feature>
<feature type="transmembrane region" description="Helical" evidence="8">
    <location>
        <begin position="497"/>
        <end position="521"/>
    </location>
</feature>
<evidence type="ECO:0000256" key="4">
    <source>
        <dbReference type="ARBA" id="ARBA00022475"/>
    </source>
</evidence>
<evidence type="ECO:0000256" key="6">
    <source>
        <dbReference type="ARBA" id="ARBA00022989"/>
    </source>
</evidence>
<feature type="transmembrane region" description="Helical" evidence="8">
    <location>
        <begin position="209"/>
        <end position="229"/>
    </location>
</feature>
<evidence type="ECO:0000256" key="3">
    <source>
        <dbReference type="ARBA" id="ARBA00022448"/>
    </source>
</evidence>
<evidence type="ECO:0000256" key="5">
    <source>
        <dbReference type="ARBA" id="ARBA00022692"/>
    </source>
</evidence>
<feature type="transmembrane region" description="Helical" evidence="8">
    <location>
        <begin position="235"/>
        <end position="255"/>
    </location>
</feature>
<feature type="transmembrane region" description="Helical" evidence="8">
    <location>
        <begin position="183"/>
        <end position="200"/>
    </location>
</feature>
<proteinExistence type="inferred from homology"/>
<dbReference type="EMBL" id="WNKU01000001">
    <property type="protein sequence ID" value="MTV47513.1"/>
    <property type="molecule type" value="Genomic_DNA"/>
</dbReference>
<comment type="similarity">
    <text evidence="2 8">Belongs to the lactate permease family.</text>
</comment>